<dbReference type="InterPro" id="IPR039537">
    <property type="entry name" value="Retrotran_Ty1/copia-like"/>
</dbReference>
<dbReference type="InterPro" id="IPR057670">
    <property type="entry name" value="SH3_retrovirus"/>
</dbReference>
<organism evidence="2 3">
    <name type="scientific">Pisum sativum</name>
    <name type="common">Garden pea</name>
    <name type="synonym">Lathyrus oleraceus</name>
    <dbReference type="NCBI Taxonomy" id="3888"/>
    <lineage>
        <taxon>Eukaryota</taxon>
        <taxon>Viridiplantae</taxon>
        <taxon>Streptophyta</taxon>
        <taxon>Embryophyta</taxon>
        <taxon>Tracheophyta</taxon>
        <taxon>Spermatophyta</taxon>
        <taxon>Magnoliopsida</taxon>
        <taxon>eudicotyledons</taxon>
        <taxon>Gunneridae</taxon>
        <taxon>Pentapetalae</taxon>
        <taxon>rosids</taxon>
        <taxon>fabids</taxon>
        <taxon>Fabales</taxon>
        <taxon>Fabaceae</taxon>
        <taxon>Papilionoideae</taxon>
        <taxon>50 kb inversion clade</taxon>
        <taxon>NPAAA clade</taxon>
        <taxon>Hologalegina</taxon>
        <taxon>IRL clade</taxon>
        <taxon>Fabeae</taxon>
        <taxon>Lathyrus</taxon>
    </lineage>
</organism>
<dbReference type="EMBL" id="JAMSHJ010000001">
    <property type="protein sequence ID" value="KAI5444120.1"/>
    <property type="molecule type" value="Genomic_DNA"/>
</dbReference>
<sequence>MVRSIMSHADLPNSFWGHALLTVAYTLNCVPSKKAEKTPYEIWSGKKPHMSYMKIWGCEVYVKRQISTKLEPKSEKCLFMGYHKETRGYYFYNPSKTKVFVTGTGVFLEKYFISIGISGRKVELEEIKESQSIDTPMEELEQETQVLVEEQSAQVEQDQCSSGRIHHLPERYGYLITDQGDALVMDQDESVTYQETITGESTYILGIKIYRDKSQKLLGLSQSTYIDKVPRRFNMHDSKKGFIPMQHGSCLSKTQSPSTKEERDRMNKIPYASVIGSIMYAVLCTRPDVSYALSVTSRYQSDPSDAHWVAVKNILKYLRRTKDSFLIYVGQ</sequence>
<reference evidence="2 3" key="1">
    <citation type="journal article" date="2022" name="Nat. Genet.">
        <title>Improved pea reference genome and pan-genome highlight genomic features and evolutionary characteristics.</title>
        <authorList>
            <person name="Yang T."/>
            <person name="Liu R."/>
            <person name="Luo Y."/>
            <person name="Hu S."/>
            <person name="Wang D."/>
            <person name="Wang C."/>
            <person name="Pandey M.K."/>
            <person name="Ge S."/>
            <person name="Xu Q."/>
            <person name="Li N."/>
            <person name="Li G."/>
            <person name="Huang Y."/>
            <person name="Saxena R.K."/>
            <person name="Ji Y."/>
            <person name="Li M."/>
            <person name="Yan X."/>
            <person name="He Y."/>
            <person name="Liu Y."/>
            <person name="Wang X."/>
            <person name="Xiang C."/>
            <person name="Varshney R.K."/>
            <person name="Ding H."/>
            <person name="Gao S."/>
            <person name="Zong X."/>
        </authorList>
    </citation>
    <scope>NUCLEOTIDE SEQUENCE [LARGE SCALE GENOMIC DNA]</scope>
    <source>
        <strain evidence="2 3">cv. Zhongwan 6</strain>
    </source>
</reference>
<dbReference type="AlphaFoldDB" id="A0A9D5GWN9"/>
<dbReference type="PANTHER" id="PTHR42648">
    <property type="entry name" value="TRANSPOSASE, PUTATIVE-RELATED"/>
    <property type="match status" value="1"/>
</dbReference>
<proteinExistence type="predicted"/>
<name>A0A9D5GWN9_PEA</name>
<accession>A0A9D5GWN9</accession>
<dbReference type="PANTHER" id="PTHR42648:SF27">
    <property type="entry name" value="RNA-DIRECTED DNA POLYMERASE"/>
    <property type="match status" value="1"/>
</dbReference>
<protein>
    <recommendedName>
        <fullName evidence="1">Retroviral polymerase SH3-like domain-containing protein</fullName>
    </recommendedName>
</protein>
<keyword evidence="3" id="KW-1185">Reference proteome</keyword>
<evidence type="ECO:0000313" key="3">
    <source>
        <dbReference type="Proteomes" id="UP001058974"/>
    </source>
</evidence>
<gene>
    <name evidence="2" type="ORF">KIW84_012653</name>
</gene>
<evidence type="ECO:0000313" key="2">
    <source>
        <dbReference type="EMBL" id="KAI5444120.1"/>
    </source>
</evidence>
<dbReference type="Gramene" id="Psat01G0265300-T1">
    <property type="protein sequence ID" value="KAI5444120.1"/>
    <property type="gene ID" value="KIW84_012653"/>
</dbReference>
<evidence type="ECO:0000259" key="1">
    <source>
        <dbReference type="Pfam" id="PF25597"/>
    </source>
</evidence>
<dbReference type="Proteomes" id="UP001058974">
    <property type="component" value="Chromosome 1"/>
</dbReference>
<dbReference type="Pfam" id="PF25597">
    <property type="entry name" value="SH3_retrovirus"/>
    <property type="match status" value="1"/>
</dbReference>
<feature type="domain" description="Retroviral polymerase SH3-like" evidence="1">
    <location>
        <begin position="58"/>
        <end position="110"/>
    </location>
</feature>
<comment type="caution">
    <text evidence="2">The sequence shown here is derived from an EMBL/GenBank/DDBJ whole genome shotgun (WGS) entry which is preliminary data.</text>
</comment>